<sequence>MELGRGRSLAPDFHVKTKASSVPKLRKKLQKRDVSKQQQQQRNQAVTKRPASETNKSDTENKPSPAQAAHSRQQSSLPPPDLSDAKWNEYLRRSGYLDSVPRDSLTAQKQSQPSTKEQQPHNSISSPVIQPAVNLIPELSHLALSDARSCPTSTQVSPTSDTFSAPATTTMSRRRRAKTPIFSIGQLEDIPRPGNALMNLGEERDDKDQHKSVELIAEQYRALIESRHNSICFTDSHSAPASPRRPGSLEVRRQHSSEDLRERARRSIVMLPNADGSPTRTRSDDGTLVAFEEETVYFKPVSFSPEPGSPTSRHENERRRFPSPPPQPDNLSLQICLDLLTKDLASAMTNSGRANSDTTSAALEVWVMIEAYERLRDKMLSESESRLPFYYEQRRPVEMMFDMWLRALYTIHDALTGYDGRATESDYGDILQSEELD</sequence>
<evidence type="ECO:0000313" key="3">
    <source>
        <dbReference type="Proteomes" id="UP001303473"/>
    </source>
</evidence>
<evidence type="ECO:0000313" key="2">
    <source>
        <dbReference type="EMBL" id="KAK3941605.1"/>
    </source>
</evidence>
<dbReference type="AlphaFoldDB" id="A0AAN6N9F4"/>
<protein>
    <recommendedName>
        <fullName evidence="4">Mating-type switching protein swi10</fullName>
    </recommendedName>
</protein>
<feature type="region of interest" description="Disordered" evidence="1">
    <location>
        <begin position="149"/>
        <end position="176"/>
    </location>
</feature>
<gene>
    <name evidence="2" type="ORF">QBC46DRAFT_97529</name>
</gene>
<feature type="region of interest" description="Disordered" evidence="1">
    <location>
        <begin position="300"/>
        <end position="330"/>
    </location>
</feature>
<accession>A0AAN6N9F4</accession>
<dbReference type="EMBL" id="MU853781">
    <property type="protein sequence ID" value="KAK3941605.1"/>
    <property type="molecule type" value="Genomic_DNA"/>
</dbReference>
<proteinExistence type="predicted"/>
<evidence type="ECO:0008006" key="4">
    <source>
        <dbReference type="Google" id="ProtNLM"/>
    </source>
</evidence>
<feature type="region of interest" description="Disordered" evidence="1">
    <location>
        <begin position="1"/>
        <end position="125"/>
    </location>
</feature>
<comment type="caution">
    <text evidence="2">The sequence shown here is derived from an EMBL/GenBank/DDBJ whole genome shotgun (WGS) entry which is preliminary data.</text>
</comment>
<name>A0AAN6N9F4_9PEZI</name>
<feature type="compositionally biased region" description="Basic and acidic residues" evidence="1">
    <location>
        <begin position="83"/>
        <end position="92"/>
    </location>
</feature>
<keyword evidence="3" id="KW-1185">Reference proteome</keyword>
<feature type="compositionally biased region" description="Polar residues" evidence="1">
    <location>
        <begin position="150"/>
        <end position="171"/>
    </location>
</feature>
<feature type="compositionally biased region" description="Basic and acidic residues" evidence="1">
    <location>
        <begin position="250"/>
        <end position="262"/>
    </location>
</feature>
<feature type="compositionally biased region" description="Polar residues" evidence="1">
    <location>
        <begin position="105"/>
        <end position="125"/>
    </location>
</feature>
<feature type="region of interest" description="Disordered" evidence="1">
    <location>
        <begin position="234"/>
        <end position="286"/>
    </location>
</feature>
<reference evidence="3" key="1">
    <citation type="journal article" date="2023" name="Mol. Phylogenet. Evol.">
        <title>Genome-scale phylogeny and comparative genomics of the fungal order Sordariales.</title>
        <authorList>
            <person name="Hensen N."/>
            <person name="Bonometti L."/>
            <person name="Westerberg I."/>
            <person name="Brannstrom I.O."/>
            <person name="Guillou S."/>
            <person name="Cros-Aarteil S."/>
            <person name="Calhoun S."/>
            <person name="Haridas S."/>
            <person name="Kuo A."/>
            <person name="Mondo S."/>
            <person name="Pangilinan J."/>
            <person name="Riley R."/>
            <person name="LaButti K."/>
            <person name="Andreopoulos B."/>
            <person name="Lipzen A."/>
            <person name="Chen C."/>
            <person name="Yan M."/>
            <person name="Daum C."/>
            <person name="Ng V."/>
            <person name="Clum A."/>
            <person name="Steindorff A."/>
            <person name="Ohm R.A."/>
            <person name="Martin F."/>
            <person name="Silar P."/>
            <person name="Natvig D.O."/>
            <person name="Lalanne C."/>
            <person name="Gautier V."/>
            <person name="Ament-Velasquez S.L."/>
            <person name="Kruys A."/>
            <person name="Hutchinson M.I."/>
            <person name="Powell A.J."/>
            <person name="Barry K."/>
            <person name="Miller A.N."/>
            <person name="Grigoriev I.V."/>
            <person name="Debuchy R."/>
            <person name="Gladieux P."/>
            <person name="Hiltunen Thoren M."/>
            <person name="Johannesson H."/>
        </authorList>
    </citation>
    <scope>NUCLEOTIDE SEQUENCE [LARGE SCALE GENOMIC DNA]</scope>
    <source>
        <strain evidence="3">CBS 340.73</strain>
    </source>
</reference>
<dbReference type="Proteomes" id="UP001303473">
    <property type="component" value="Unassembled WGS sequence"/>
</dbReference>
<organism evidence="2 3">
    <name type="scientific">Diplogelasinospora grovesii</name>
    <dbReference type="NCBI Taxonomy" id="303347"/>
    <lineage>
        <taxon>Eukaryota</taxon>
        <taxon>Fungi</taxon>
        <taxon>Dikarya</taxon>
        <taxon>Ascomycota</taxon>
        <taxon>Pezizomycotina</taxon>
        <taxon>Sordariomycetes</taxon>
        <taxon>Sordariomycetidae</taxon>
        <taxon>Sordariales</taxon>
        <taxon>Diplogelasinosporaceae</taxon>
        <taxon>Diplogelasinospora</taxon>
    </lineage>
</organism>
<evidence type="ECO:0000256" key="1">
    <source>
        <dbReference type="SAM" id="MobiDB-lite"/>
    </source>
</evidence>